<protein>
    <submittedName>
        <fullName evidence="1">Uncharacterized protein</fullName>
    </submittedName>
</protein>
<evidence type="ECO:0000313" key="1">
    <source>
        <dbReference type="EMBL" id="KUG21777.1"/>
    </source>
</evidence>
<organism evidence="1">
    <name type="scientific">hydrocarbon metagenome</name>
    <dbReference type="NCBI Taxonomy" id="938273"/>
    <lineage>
        <taxon>unclassified sequences</taxon>
        <taxon>metagenomes</taxon>
        <taxon>ecological metagenomes</taxon>
    </lineage>
</organism>
<sequence length="314" mass="36390">MIDEFLTIPEKIYYKLFIRFNGINKCFYKHGKIDKSKRIILYLDYLKFIHLGDTLWCEPVAGLFNASFNLAICCNSSMEFYFRRLGYNVIYKSLINQDDVLVARTELAYHLRGKNVFWFNFNYINVSEPIINAVLNNIADCLNLKVDYAKPRALNFNSAEMKATSLKFGLDSNLKYAVFNNYIDSHKWRMTSAMIRKANNALRNFAEKYKKETGVKLIHTGTSKEKNQDLSSYGVADLDLRGETSAEESFILVSMDNVVTYIGFDAFWLHLFNIYNKNSYIVLRPGFSGKWKNQVKNYVATPYIAGESKVTFID</sequence>
<accession>A0A0W8FM12</accession>
<dbReference type="EMBL" id="LNQE01001023">
    <property type="protein sequence ID" value="KUG21777.1"/>
    <property type="molecule type" value="Genomic_DNA"/>
</dbReference>
<dbReference type="AlphaFoldDB" id="A0A0W8FM12"/>
<name>A0A0W8FM12_9ZZZZ</name>
<comment type="caution">
    <text evidence="1">The sequence shown here is derived from an EMBL/GenBank/DDBJ whole genome shotgun (WGS) entry which is preliminary data.</text>
</comment>
<reference evidence="1" key="1">
    <citation type="journal article" date="2015" name="Proc. Natl. Acad. Sci. U.S.A.">
        <title>Networks of energetic and metabolic interactions define dynamics in microbial communities.</title>
        <authorList>
            <person name="Embree M."/>
            <person name="Liu J.K."/>
            <person name="Al-Bassam M.M."/>
            <person name="Zengler K."/>
        </authorList>
    </citation>
    <scope>NUCLEOTIDE SEQUENCE</scope>
</reference>
<gene>
    <name evidence="1" type="ORF">ASZ90_008482</name>
</gene>
<proteinExistence type="predicted"/>